<reference evidence="2" key="2">
    <citation type="submission" date="2020-11" db="EMBL/GenBank/DDBJ databases">
        <authorList>
            <person name="McCartney M.A."/>
            <person name="Auch B."/>
            <person name="Kono T."/>
            <person name="Mallez S."/>
            <person name="Becker A."/>
            <person name="Gohl D.M."/>
            <person name="Silverstein K.A.T."/>
            <person name="Koren S."/>
            <person name="Bechman K.B."/>
            <person name="Herman A."/>
            <person name="Abrahante J.E."/>
            <person name="Garbe J."/>
        </authorList>
    </citation>
    <scope>NUCLEOTIDE SEQUENCE</scope>
    <source>
        <strain evidence="2">Duluth1</strain>
        <tissue evidence="2">Whole animal</tissue>
    </source>
</reference>
<feature type="compositionally biased region" description="Polar residues" evidence="1">
    <location>
        <begin position="7"/>
        <end position="18"/>
    </location>
</feature>
<comment type="caution">
    <text evidence="2">The sequence shown here is derived from an EMBL/GenBank/DDBJ whole genome shotgun (WGS) entry which is preliminary data.</text>
</comment>
<feature type="region of interest" description="Disordered" evidence="1">
    <location>
        <begin position="1"/>
        <end position="32"/>
    </location>
</feature>
<protein>
    <submittedName>
        <fullName evidence="2">Uncharacterized protein</fullName>
    </submittedName>
</protein>
<reference evidence="2" key="1">
    <citation type="journal article" date="2019" name="bioRxiv">
        <title>The Genome of the Zebra Mussel, Dreissena polymorpha: A Resource for Invasive Species Research.</title>
        <authorList>
            <person name="McCartney M.A."/>
            <person name="Auch B."/>
            <person name="Kono T."/>
            <person name="Mallez S."/>
            <person name="Zhang Y."/>
            <person name="Obille A."/>
            <person name="Becker A."/>
            <person name="Abrahante J.E."/>
            <person name="Garbe J."/>
            <person name="Badalamenti J.P."/>
            <person name="Herman A."/>
            <person name="Mangelson H."/>
            <person name="Liachko I."/>
            <person name="Sullivan S."/>
            <person name="Sone E.D."/>
            <person name="Koren S."/>
            <person name="Silverstein K.A.T."/>
            <person name="Beckman K.B."/>
            <person name="Gohl D.M."/>
        </authorList>
    </citation>
    <scope>NUCLEOTIDE SEQUENCE</scope>
    <source>
        <strain evidence="2">Duluth1</strain>
        <tissue evidence="2">Whole animal</tissue>
    </source>
</reference>
<dbReference type="Proteomes" id="UP000828390">
    <property type="component" value="Unassembled WGS sequence"/>
</dbReference>
<proteinExistence type="predicted"/>
<evidence type="ECO:0000256" key="1">
    <source>
        <dbReference type="SAM" id="MobiDB-lite"/>
    </source>
</evidence>
<name>A0A9D3YW96_DREPO</name>
<organism evidence="2 3">
    <name type="scientific">Dreissena polymorpha</name>
    <name type="common">Zebra mussel</name>
    <name type="synonym">Mytilus polymorpha</name>
    <dbReference type="NCBI Taxonomy" id="45954"/>
    <lineage>
        <taxon>Eukaryota</taxon>
        <taxon>Metazoa</taxon>
        <taxon>Spiralia</taxon>
        <taxon>Lophotrochozoa</taxon>
        <taxon>Mollusca</taxon>
        <taxon>Bivalvia</taxon>
        <taxon>Autobranchia</taxon>
        <taxon>Heteroconchia</taxon>
        <taxon>Euheterodonta</taxon>
        <taxon>Imparidentia</taxon>
        <taxon>Neoheterodontei</taxon>
        <taxon>Myida</taxon>
        <taxon>Dreissenoidea</taxon>
        <taxon>Dreissenidae</taxon>
        <taxon>Dreissena</taxon>
    </lineage>
</organism>
<sequence length="279" mass="29862">MIRFSKSDSLSVNVVDSENQGEEEELLEVSRPVSEPVDKGVEAIERVKAGIANASLSWPPACYVNPPDAREDEQVARPKWLPPKVEAKYQHVSVEQHVQYRAVPVTGCRGTGGAACTISVGCAYAGTQWGAVWSIPGSDSDASGKWDVPVHYQAMAQGTQPAQYQLMSQVPVSQGGHLQYMLVGGQCQLIDPVNQPHMTYISPPVQSGYVAAPQVVPKPQVGRSGAIPRCVSRNATHAARGATNNAVATPVGQRPMLFGQQKTRIQSLPKALVSDGRVS</sequence>
<evidence type="ECO:0000313" key="2">
    <source>
        <dbReference type="EMBL" id="KAH3707437.1"/>
    </source>
</evidence>
<dbReference type="EMBL" id="JAIWYP010000014">
    <property type="protein sequence ID" value="KAH3707437.1"/>
    <property type="molecule type" value="Genomic_DNA"/>
</dbReference>
<dbReference type="AlphaFoldDB" id="A0A9D3YW96"/>
<evidence type="ECO:0000313" key="3">
    <source>
        <dbReference type="Proteomes" id="UP000828390"/>
    </source>
</evidence>
<accession>A0A9D3YW96</accession>
<gene>
    <name evidence="2" type="ORF">DPMN_066843</name>
</gene>
<keyword evidence="3" id="KW-1185">Reference proteome</keyword>